<feature type="transmembrane region" description="Helical" evidence="5">
    <location>
        <begin position="265"/>
        <end position="290"/>
    </location>
</feature>
<dbReference type="eggNOG" id="COG3011">
    <property type="taxonomic scope" value="Bacteria"/>
</dbReference>
<reference evidence="7 8" key="1">
    <citation type="journal article" date="2008" name="Proc. Natl. Acad. Sci. U.S.A.">
        <title>The genome of Cyanothece 51142, a unicellular diazotrophic cyanobacterium important in the marine nitrogen cycle.</title>
        <authorList>
            <person name="Welsh E.A."/>
            <person name="Liberton M."/>
            <person name="Stoeckel J."/>
            <person name="Loh T."/>
            <person name="Elvitigala T."/>
            <person name="Wang C."/>
            <person name="Wollam A."/>
            <person name="Fulton R.S."/>
            <person name="Clifton S.W."/>
            <person name="Jacobs J.M."/>
            <person name="Aurora R."/>
            <person name="Ghosh B.K."/>
            <person name="Sherman L.A."/>
            <person name="Smith R.D."/>
            <person name="Wilson R.K."/>
            <person name="Pakrasi H.B."/>
        </authorList>
    </citation>
    <scope>NUCLEOTIDE SEQUENCE [LARGE SCALE GENOMIC DNA]</scope>
    <source>
        <strain evidence="8">ATCC 51142 / BH68</strain>
    </source>
</reference>
<gene>
    <name evidence="7" type="ordered locus">cce_1410</name>
</gene>
<name>B1WWN6_CROS5</name>
<evidence type="ECO:0000313" key="8">
    <source>
        <dbReference type="Proteomes" id="UP000001203"/>
    </source>
</evidence>
<evidence type="ECO:0000259" key="6">
    <source>
        <dbReference type="SMART" id="SM00752"/>
    </source>
</evidence>
<keyword evidence="3 5" id="KW-1133">Transmembrane helix</keyword>
<feature type="transmembrane region" description="Helical" evidence="5">
    <location>
        <begin position="21"/>
        <end position="39"/>
    </location>
</feature>
<dbReference type="RefSeq" id="WP_009544223.1">
    <property type="nucleotide sequence ID" value="NC_010546.1"/>
</dbReference>
<accession>B1WWN6</accession>
<dbReference type="Proteomes" id="UP000001203">
    <property type="component" value="Chromosome circular"/>
</dbReference>
<dbReference type="KEGG" id="cyt:cce_1410"/>
<dbReference type="OrthoDB" id="128729at2"/>
<dbReference type="PANTHER" id="PTHR39535:SF2">
    <property type="entry name" value="HTTM DOMAIN-CONTAINING PROTEIN"/>
    <property type="match status" value="1"/>
</dbReference>
<proteinExistence type="predicted"/>
<dbReference type="EMBL" id="CP000806">
    <property type="protein sequence ID" value="ACB50760.1"/>
    <property type="molecule type" value="Genomic_DNA"/>
</dbReference>
<dbReference type="AlphaFoldDB" id="B1WWN6"/>
<evidence type="ECO:0000256" key="3">
    <source>
        <dbReference type="ARBA" id="ARBA00022989"/>
    </source>
</evidence>
<dbReference type="HOGENOM" id="CLU_022162_0_0_3"/>
<sequence>MNQEKLSKLTNIFGLDLRSLAIFRIGLALVVMADLFSRFRSVSAHYTDQGVLPRQVLHPNLFASFIAFKSANNSLLHPWYWSFNLLNGSLLFQVFLFIIAFIICLFLLVGYRTRLAVIAVWALNISLQNRNPALIFAGDDVLRAMLFWSMFLPLGCAYSIDSALNSNPKPLPKRVMNAATVAFMVQLIFIYTWSAAYKTKSELWWPNGDAVYYSLHFDQYATEFGHFLLGFPIPILQILTFGALIFEWIGPFLIFIPFRTSFFRCVAIISFILLHIGFELCFAIGVLSYLSIINWLALLPTEVWDQAQEKINIQSRKGLTIYYDKDCGFCKKVVHGIRTLLILPGTPLLMAQDHQSIYEDMLEKNSWVVVDWQDNRHYKFEAIAYVVSLSPILSFLQPLLRWKPVMKGGTKFYEMIASNRKVAGNFTKPFKFRPLSINSSLPFNLTVLVLLLLTTMWNLKGFVDQTVARNKEYRDNNKKDWILFTRNFLSRRTFQYIDIIGYLTRLDQSWSIFAPAPPRDDGWHVIIGTLKNGKTVNLLDKNSPLRWEKPTLRQRRQLYQTIQWRVYYINLNRAIGQKLYPYFVDYLIREWNSQHSPDQQLESLEIYFIEERTVPPGQQQPLNKKKVWPKSL</sequence>
<keyword evidence="2 5" id="KW-0812">Transmembrane</keyword>
<evidence type="ECO:0000256" key="1">
    <source>
        <dbReference type="ARBA" id="ARBA00004127"/>
    </source>
</evidence>
<evidence type="ECO:0000313" key="7">
    <source>
        <dbReference type="EMBL" id="ACB50760.1"/>
    </source>
</evidence>
<evidence type="ECO:0000256" key="2">
    <source>
        <dbReference type="ARBA" id="ARBA00022692"/>
    </source>
</evidence>
<comment type="subcellular location">
    <subcellularLocation>
        <location evidence="1">Endomembrane system</location>
        <topology evidence="1">Multi-pass membrane protein</topology>
    </subcellularLocation>
</comment>
<feature type="domain" description="HTTM-like" evidence="6">
    <location>
        <begin position="12"/>
        <end position="303"/>
    </location>
</feature>
<evidence type="ECO:0000256" key="5">
    <source>
        <dbReference type="SAM" id="Phobius"/>
    </source>
</evidence>
<dbReference type="SMART" id="SM00752">
    <property type="entry name" value="HTTM"/>
    <property type="match status" value="1"/>
</dbReference>
<dbReference type="STRING" id="43989.cce_1410"/>
<dbReference type="InterPro" id="IPR052964">
    <property type="entry name" value="Sporulation_signal_mat"/>
</dbReference>
<dbReference type="GO" id="GO:0012505">
    <property type="term" value="C:endomembrane system"/>
    <property type="evidence" value="ECO:0007669"/>
    <property type="project" value="UniProtKB-SubCell"/>
</dbReference>
<feature type="transmembrane region" description="Helical" evidence="5">
    <location>
        <begin position="235"/>
        <end position="258"/>
    </location>
</feature>
<keyword evidence="4 5" id="KW-0472">Membrane</keyword>
<keyword evidence="8" id="KW-1185">Reference proteome</keyword>
<feature type="transmembrane region" description="Helical" evidence="5">
    <location>
        <begin position="90"/>
        <end position="109"/>
    </location>
</feature>
<dbReference type="PANTHER" id="PTHR39535">
    <property type="entry name" value="SPORULATION-DELAYING PROTEIN SDPB"/>
    <property type="match status" value="1"/>
</dbReference>
<evidence type="ECO:0000256" key="4">
    <source>
        <dbReference type="ARBA" id="ARBA00023136"/>
    </source>
</evidence>
<protein>
    <recommendedName>
        <fullName evidence="6">HTTM-like domain-containing protein</fullName>
    </recommendedName>
</protein>
<organism evidence="7 8">
    <name type="scientific">Crocosphaera subtropica (strain ATCC 51142 / BH68)</name>
    <name type="common">Cyanothece sp. (strain ATCC 51142)</name>
    <dbReference type="NCBI Taxonomy" id="43989"/>
    <lineage>
        <taxon>Bacteria</taxon>
        <taxon>Bacillati</taxon>
        <taxon>Cyanobacteriota</taxon>
        <taxon>Cyanophyceae</taxon>
        <taxon>Oscillatoriophycideae</taxon>
        <taxon>Chroococcales</taxon>
        <taxon>Aphanothecaceae</taxon>
        <taxon>Crocosphaera</taxon>
        <taxon>Crocosphaera subtropica</taxon>
    </lineage>
</organism>
<dbReference type="InterPro" id="IPR011020">
    <property type="entry name" value="HTTM-like"/>
</dbReference>
<feature type="transmembrane region" description="Helical" evidence="5">
    <location>
        <begin position="176"/>
        <end position="196"/>
    </location>
</feature>